<gene>
    <name evidence="8" type="ORF">LMG28688_05097</name>
</gene>
<keyword evidence="1" id="KW-0547">Nucleotide-binding</keyword>
<evidence type="ECO:0000313" key="8">
    <source>
        <dbReference type="EMBL" id="CAB3800096.1"/>
    </source>
</evidence>
<sequence>MNARLSDRDPPSSARAPIDLAVIGGYLGAGKTTVVNHLLEAPHGKRIAVLVNDFGAVNIDGRLIRARSDDVIELDNGCICCTIGGALADALARLAAREERPDLLLIEASGVSDPAKIAQVGLLNGAFRLTAVLVVVDAPELVRTLVDPLVGAMAQQQIDSASAVIVTKLDLVAPESRERTVSDVRALAATDIVIAADHGRVPPALLFDASVPQTRALADARRWQHQPIGTNAGVFPTFASVTLAVPEVLDKARLRAWLKALPRTILRAKGFVRVADADGCISTRVCQVAARRLRMTPPTQGEQAAGGGECGEGVLVFIGFIDSETESILRDGLLACRRTARHTLIEANH</sequence>
<evidence type="ECO:0000259" key="7">
    <source>
        <dbReference type="SMART" id="SM00833"/>
    </source>
</evidence>
<dbReference type="InterPro" id="IPR036627">
    <property type="entry name" value="CobW-likC_sf"/>
</dbReference>
<comment type="similarity">
    <text evidence="4">Belongs to the SIMIBI class G3E GTPase family. ZNG1 subfamily.</text>
</comment>
<dbReference type="GO" id="GO:0005737">
    <property type="term" value="C:cytoplasm"/>
    <property type="evidence" value="ECO:0007669"/>
    <property type="project" value="TreeGrafter"/>
</dbReference>
<evidence type="ECO:0000256" key="1">
    <source>
        <dbReference type="ARBA" id="ARBA00022741"/>
    </source>
</evidence>
<accession>A0A6J5GG22</accession>
<dbReference type="SUPFAM" id="SSF52540">
    <property type="entry name" value="P-loop containing nucleoside triphosphate hydrolases"/>
    <property type="match status" value="1"/>
</dbReference>
<feature type="domain" description="CobW C-terminal" evidence="7">
    <location>
        <begin position="238"/>
        <end position="337"/>
    </location>
</feature>
<keyword evidence="3" id="KW-0143">Chaperone</keyword>
<evidence type="ECO:0000256" key="4">
    <source>
        <dbReference type="ARBA" id="ARBA00034320"/>
    </source>
</evidence>
<protein>
    <recommendedName>
        <fullName evidence="7">CobW C-terminal domain-containing protein</fullName>
    </recommendedName>
</protein>
<dbReference type="InterPro" id="IPR011629">
    <property type="entry name" value="CobW-like_C"/>
</dbReference>
<name>A0A6J5GG22_9BURK</name>
<dbReference type="GO" id="GO:0016787">
    <property type="term" value="F:hydrolase activity"/>
    <property type="evidence" value="ECO:0007669"/>
    <property type="project" value="UniProtKB-KW"/>
</dbReference>
<dbReference type="InterPro" id="IPR003495">
    <property type="entry name" value="CobW/HypB/UreG_nucleotide-bd"/>
</dbReference>
<dbReference type="CDD" id="cd03112">
    <property type="entry name" value="CobW-like"/>
    <property type="match status" value="1"/>
</dbReference>
<dbReference type="PANTHER" id="PTHR13748">
    <property type="entry name" value="COBW-RELATED"/>
    <property type="match status" value="1"/>
</dbReference>
<reference evidence="8 9" key="1">
    <citation type="submission" date="2020-04" db="EMBL/GenBank/DDBJ databases">
        <authorList>
            <person name="De Canck E."/>
        </authorList>
    </citation>
    <scope>NUCLEOTIDE SEQUENCE [LARGE SCALE GENOMIC DNA]</scope>
    <source>
        <strain evidence="8 9">LMG 28688</strain>
    </source>
</reference>
<evidence type="ECO:0000256" key="6">
    <source>
        <dbReference type="ARBA" id="ARBA00049117"/>
    </source>
</evidence>
<dbReference type="SMART" id="SM00833">
    <property type="entry name" value="CobW_C"/>
    <property type="match status" value="1"/>
</dbReference>
<evidence type="ECO:0000256" key="2">
    <source>
        <dbReference type="ARBA" id="ARBA00022801"/>
    </source>
</evidence>
<keyword evidence="9" id="KW-1185">Reference proteome</keyword>
<evidence type="ECO:0000256" key="5">
    <source>
        <dbReference type="ARBA" id="ARBA00045658"/>
    </source>
</evidence>
<dbReference type="GO" id="GO:0000166">
    <property type="term" value="F:nucleotide binding"/>
    <property type="evidence" value="ECO:0007669"/>
    <property type="project" value="UniProtKB-KW"/>
</dbReference>
<evidence type="ECO:0000256" key="3">
    <source>
        <dbReference type="ARBA" id="ARBA00023186"/>
    </source>
</evidence>
<dbReference type="Gene3D" id="3.40.50.300">
    <property type="entry name" value="P-loop containing nucleotide triphosphate hydrolases"/>
    <property type="match status" value="1"/>
</dbReference>
<proteinExistence type="inferred from homology"/>
<dbReference type="InterPro" id="IPR051316">
    <property type="entry name" value="Zinc-reg_GTPase_activator"/>
</dbReference>
<comment type="catalytic activity">
    <reaction evidence="6">
        <text>GTP + H2O = GDP + phosphate + H(+)</text>
        <dbReference type="Rhea" id="RHEA:19669"/>
        <dbReference type="ChEBI" id="CHEBI:15377"/>
        <dbReference type="ChEBI" id="CHEBI:15378"/>
        <dbReference type="ChEBI" id="CHEBI:37565"/>
        <dbReference type="ChEBI" id="CHEBI:43474"/>
        <dbReference type="ChEBI" id="CHEBI:58189"/>
    </reaction>
    <physiologicalReaction direction="left-to-right" evidence="6">
        <dbReference type="Rhea" id="RHEA:19670"/>
    </physiologicalReaction>
</comment>
<dbReference type="Proteomes" id="UP000494119">
    <property type="component" value="Unassembled WGS sequence"/>
</dbReference>
<dbReference type="Gene3D" id="3.30.1220.10">
    <property type="entry name" value="CobW-like, C-terminal domain"/>
    <property type="match status" value="1"/>
</dbReference>
<keyword evidence="2" id="KW-0378">Hydrolase</keyword>
<dbReference type="RefSeq" id="WP_175197074.1">
    <property type="nucleotide sequence ID" value="NZ_CADIKL010000031.1"/>
</dbReference>
<dbReference type="Pfam" id="PF07683">
    <property type="entry name" value="CobW_C"/>
    <property type="match status" value="1"/>
</dbReference>
<dbReference type="PANTHER" id="PTHR13748:SF62">
    <property type="entry name" value="COBW DOMAIN-CONTAINING PROTEIN"/>
    <property type="match status" value="1"/>
</dbReference>
<evidence type="ECO:0000313" key="9">
    <source>
        <dbReference type="Proteomes" id="UP000494119"/>
    </source>
</evidence>
<comment type="function">
    <text evidence="5">Zinc chaperone that directly transfers zinc cofactor to target proteins, thereby activating them. Zinc is transferred from the CXCC motif in the GTPase domain to the zinc binding site in target proteins in a process requiring GTP hydrolysis.</text>
</comment>
<dbReference type="InterPro" id="IPR027417">
    <property type="entry name" value="P-loop_NTPase"/>
</dbReference>
<dbReference type="EMBL" id="CADIKL010000031">
    <property type="protein sequence ID" value="CAB3800096.1"/>
    <property type="molecule type" value="Genomic_DNA"/>
</dbReference>
<dbReference type="Pfam" id="PF02492">
    <property type="entry name" value="cobW"/>
    <property type="match status" value="1"/>
</dbReference>
<dbReference type="SUPFAM" id="SSF90002">
    <property type="entry name" value="Hypothetical protein YjiA, C-terminal domain"/>
    <property type="match status" value="1"/>
</dbReference>
<organism evidence="8 9">
    <name type="scientific">Paraburkholderia caffeinitolerans</name>
    <dbReference type="NCBI Taxonomy" id="1723730"/>
    <lineage>
        <taxon>Bacteria</taxon>
        <taxon>Pseudomonadati</taxon>
        <taxon>Pseudomonadota</taxon>
        <taxon>Betaproteobacteria</taxon>
        <taxon>Burkholderiales</taxon>
        <taxon>Burkholderiaceae</taxon>
        <taxon>Paraburkholderia</taxon>
    </lineage>
</organism>
<dbReference type="AlphaFoldDB" id="A0A6J5GG22"/>